<dbReference type="Gene3D" id="1.25.40.20">
    <property type="entry name" value="Ankyrin repeat-containing domain"/>
    <property type="match status" value="1"/>
</dbReference>
<evidence type="ECO:0000256" key="1">
    <source>
        <dbReference type="SAM" id="MobiDB-lite"/>
    </source>
</evidence>
<name>A0A7R8AJD9_9EURO</name>
<reference evidence="2" key="2">
    <citation type="submission" date="2021-02" db="EMBL/GenBank/DDBJ databases">
        <title>Aspergillus puulaauensis MK2 genome sequence.</title>
        <authorList>
            <person name="Futagami T."/>
            <person name="Mori K."/>
            <person name="Kadooka C."/>
            <person name="Tanaka T."/>
        </authorList>
    </citation>
    <scope>NUCLEOTIDE SEQUENCE</scope>
    <source>
        <strain evidence="2">MK2</strain>
    </source>
</reference>
<protein>
    <recommendedName>
        <fullName evidence="4">Ankyrin repeat-containing domain protein</fullName>
    </recommendedName>
</protein>
<proteinExistence type="predicted"/>
<organism evidence="2 3">
    <name type="scientific">Aspergillus puulaauensis</name>
    <dbReference type="NCBI Taxonomy" id="1220207"/>
    <lineage>
        <taxon>Eukaryota</taxon>
        <taxon>Fungi</taxon>
        <taxon>Dikarya</taxon>
        <taxon>Ascomycota</taxon>
        <taxon>Pezizomycotina</taxon>
        <taxon>Eurotiomycetes</taxon>
        <taxon>Eurotiomycetidae</taxon>
        <taxon>Eurotiales</taxon>
        <taxon>Aspergillaceae</taxon>
        <taxon>Aspergillus</taxon>
    </lineage>
</organism>
<sequence length="489" mass="55480">MTERIWAGQVPPVQAPDRDPPDLNNLDQLTYDQAVAYIEDFPDLSEHIYRWGRGQENFWKDTPRLLTQNAAIEWHEEINPTAITFTPQNIADNNNGINFPIDYLVRRDKIHALHALHQAGLWTPTEYNAYGFSHLRLAYDNRAELVFNYIAYHARHDLDFARSHPAVPSLHGKSFLSGDLVNHLDWLLEIGEYKLFTVWWKYLDTPPTTLNSEGNEVCLNKNSLISLFQTAPLGMASYLRENNNIHLETVDTSNFRGSVWHFALKNPNSNFIEYLAKYANRNTIDILASHMESPLETARTLDRFNHFKQLLSAGANPDSMVLLDLLDLPRPSGKWFKAALGYFRNINPNPGGQVSGGTLIHQVITSLHHKITDVQSNPHLSTAQKAGKRRRLKTRAADLIRLVRGGSLQGRPDLTTRDEQGKTAMALAREHGYHELYAALEPSPLPNIAIPQVARRNSLMPQLQQLQPGALIPARGHRYPTRSSRLRGV</sequence>
<evidence type="ECO:0008006" key="4">
    <source>
        <dbReference type="Google" id="ProtNLM"/>
    </source>
</evidence>
<dbReference type="KEGG" id="apuu:APUU_22086A"/>
<accession>A0A7R8AJD9</accession>
<evidence type="ECO:0000313" key="2">
    <source>
        <dbReference type="EMBL" id="BCS21654.1"/>
    </source>
</evidence>
<keyword evidence="3" id="KW-1185">Reference proteome</keyword>
<evidence type="ECO:0000313" key="3">
    <source>
        <dbReference type="Proteomes" id="UP000654913"/>
    </source>
</evidence>
<dbReference type="EMBL" id="AP024444">
    <property type="protein sequence ID" value="BCS21654.1"/>
    <property type="molecule type" value="Genomic_DNA"/>
</dbReference>
<dbReference type="RefSeq" id="XP_041553848.1">
    <property type="nucleotide sequence ID" value="XM_041700910.1"/>
</dbReference>
<dbReference type="GeneID" id="64971659"/>
<dbReference type="Proteomes" id="UP000654913">
    <property type="component" value="Chromosome 2"/>
</dbReference>
<reference evidence="2" key="1">
    <citation type="submission" date="2021-01" db="EMBL/GenBank/DDBJ databases">
        <authorList>
            <consortium name="Aspergillus puulaauensis MK2 genome sequencing consortium"/>
            <person name="Kazuki M."/>
            <person name="Futagami T."/>
        </authorList>
    </citation>
    <scope>NUCLEOTIDE SEQUENCE</scope>
    <source>
        <strain evidence="2">MK2</strain>
    </source>
</reference>
<dbReference type="OrthoDB" id="4478084at2759"/>
<dbReference type="AlphaFoldDB" id="A0A7R8AJD9"/>
<feature type="region of interest" description="Disordered" evidence="1">
    <location>
        <begin position="1"/>
        <end position="20"/>
    </location>
</feature>
<dbReference type="SUPFAM" id="SSF48403">
    <property type="entry name" value="Ankyrin repeat"/>
    <property type="match status" value="1"/>
</dbReference>
<gene>
    <name evidence="2" type="ORF">APUU_22086A</name>
</gene>
<dbReference type="InterPro" id="IPR036770">
    <property type="entry name" value="Ankyrin_rpt-contain_sf"/>
</dbReference>